<evidence type="ECO:0000313" key="3">
    <source>
        <dbReference type="Proteomes" id="UP001343492"/>
    </source>
</evidence>
<organism evidence="2 3">
    <name type="scientific">Altererythrobacter litoralis</name>
    <dbReference type="NCBI Taxonomy" id="3113904"/>
    <lineage>
        <taxon>Bacteria</taxon>
        <taxon>Pseudomonadati</taxon>
        <taxon>Pseudomonadota</taxon>
        <taxon>Alphaproteobacteria</taxon>
        <taxon>Sphingomonadales</taxon>
        <taxon>Erythrobacteraceae</taxon>
        <taxon>Altererythrobacter</taxon>
    </lineage>
</organism>
<dbReference type="RefSeq" id="WP_354145336.1">
    <property type="nucleotide sequence ID" value="NZ_JAZDQV010000011.1"/>
</dbReference>
<evidence type="ECO:0000313" key="2">
    <source>
        <dbReference type="EMBL" id="MEE1878230.1"/>
    </source>
</evidence>
<dbReference type="Proteomes" id="UP001343492">
    <property type="component" value="Unassembled WGS sequence"/>
</dbReference>
<gene>
    <name evidence="2" type="ORF">VRS74_11100</name>
</gene>
<feature type="transmembrane region" description="Helical" evidence="1">
    <location>
        <begin position="20"/>
        <end position="41"/>
    </location>
</feature>
<protein>
    <submittedName>
        <fullName evidence="2">Flp family type IVb pilin</fullName>
    </submittedName>
</protein>
<keyword evidence="1" id="KW-0812">Transmembrane</keyword>
<dbReference type="EMBL" id="JAZDQV010000011">
    <property type="protein sequence ID" value="MEE1878230.1"/>
    <property type="molecule type" value="Genomic_DNA"/>
</dbReference>
<proteinExistence type="predicted"/>
<name>A0ABU7GHG9_9SPHN</name>
<evidence type="ECO:0000256" key="1">
    <source>
        <dbReference type="SAM" id="Phobius"/>
    </source>
</evidence>
<dbReference type="PROSITE" id="PS51257">
    <property type="entry name" value="PROKAR_LIPOPROTEIN"/>
    <property type="match status" value="1"/>
</dbReference>
<keyword evidence="1" id="KW-0472">Membrane</keyword>
<dbReference type="InterPro" id="IPR007047">
    <property type="entry name" value="Flp_Fap"/>
</dbReference>
<keyword evidence="3" id="KW-1185">Reference proteome</keyword>
<reference evidence="2 3" key="1">
    <citation type="submission" date="2024-01" db="EMBL/GenBank/DDBJ databases">
        <title>The genome sequence of Erythrobacteraceae sp. strain 1XM1-14.</title>
        <authorList>
            <person name="Liu Y."/>
        </authorList>
    </citation>
    <scope>NUCLEOTIDE SEQUENCE [LARGE SCALE GENOMIC DNA]</scope>
    <source>
        <strain evidence="2 3">1XM1-14</strain>
    </source>
</reference>
<comment type="caution">
    <text evidence="2">The sequence shown here is derived from an EMBL/GenBank/DDBJ whole genome shotgun (WGS) entry which is preliminary data.</text>
</comment>
<keyword evidence="1" id="KW-1133">Transmembrane helix</keyword>
<dbReference type="Pfam" id="PF04964">
    <property type="entry name" value="Flp_Fap"/>
    <property type="match status" value="1"/>
</dbReference>
<sequence length="63" mass="6776">MKLSNFLKRIGIDNSGATAVEYGLIVSLIVIACIGGMNTFANSSDGMWTNVTNRVSEVVDRQP</sequence>
<accession>A0ABU7GHG9</accession>